<dbReference type="GO" id="GO:0070006">
    <property type="term" value="F:metalloaminopeptidase activity"/>
    <property type="evidence" value="ECO:0007669"/>
    <property type="project" value="TreeGrafter"/>
</dbReference>
<reference evidence="2 3" key="1">
    <citation type="submission" date="2016-10" db="EMBL/GenBank/DDBJ databases">
        <title>Evaluation of Human, Veterinary and Environmental Mycobacterium chelonae Isolates by Core Genome Phylogenomic Analysis, Targeted Gene Comparison, and Anti-microbial Susceptibility Patterns: A Tale of Mistaken Identities.</title>
        <authorList>
            <person name="Fogelson S.B."/>
            <person name="Camus A.C."/>
            <person name="Lorenz W."/>
            <person name="Vasireddy R."/>
            <person name="Vasireddy S."/>
            <person name="Smith T."/>
            <person name="Brown-Elliott B.A."/>
            <person name="Wallace R.J.Jr."/>
            <person name="Hasan N.A."/>
            <person name="Reischl U."/>
            <person name="Sanchez S."/>
        </authorList>
    </citation>
    <scope>NUCLEOTIDE SEQUENCE [LARGE SCALE GENOMIC DNA]</scope>
    <source>
        <strain evidence="2 3">1559</strain>
    </source>
</reference>
<dbReference type="AlphaFoldDB" id="A0A1S1L3V1"/>
<dbReference type="EMBL" id="MLIK01000024">
    <property type="protein sequence ID" value="OHU19165.1"/>
    <property type="molecule type" value="Genomic_DNA"/>
</dbReference>
<feature type="domain" description="Peptidase M24" evidence="1">
    <location>
        <begin position="20"/>
        <end position="257"/>
    </location>
</feature>
<dbReference type="GeneID" id="57169517"/>
<dbReference type="PANTHER" id="PTHR43330">
    <property type="entry name" value="METHIONINE AMINOPEPTIDASE"/>
    <property type="match status" value="1"/>
</dbReference>
<dbReference type="SUPFAM" id="SSF55920">
    <property type="entry name" value="Creatinase/aminopeptidase"/>
    <property type="match status" value="1"/>
</dbReference>
<dbReference type="STRING" id="948102.BKG76_22085"/>
<dbReference type="PANTHER" id="PTHR43330:SF27">
    <property type="entry name" value="METHIONINE AMINOPEPTIDASE"/>
    <property type="match status" value="1"/>
</dbReference>
<dbReference type="InterPro" id="IPR000994">
    <property type="entry name" value="Pept_M24"/>
</dbReference>
<name>A0A1S1L3V1_9MYCO</name>
<dbReference type="OrthoDB" id="9016953at2"/>
<dbReference type="Pfam" id="PF00557">
    <property type="entry name" value="Peptidase_M24"/>
    <property type="match status" value="1"/>
</dbReference>
<accession>A0A1S1L3V1</accession>
<proteinExistence type="predicted"/>
<evidence type="ECO:0000259" key="1">
    <source>
        <dbReference type="Pfam" id="PF00557"/>
    </source>
</evidence>
<dbReference type="InterPro" id="IPR001714">
    <property type="entry name" value="Pept_M24_MAP"/>
</dbReference>
<dbReference type="InterPro" id="IPR036005">
    <property type="entry name" value="Creatinase/aminopeptidase-like"/>
</dbReference>
<dbReference type="Proteomes" id="UP000179616">
    <property type="component" value="Unassembled WGS sequence"/>
</dbReference>
<evidence type="ECO:0000313" key="3">
    <source>
        <dbReference type="Proteomes" id="UP000179616"/>
    </source>
</evidence>
<dbReference type="Gene3D" id="3.90.230.10">
    <property type="entry name" value="Creatinase/methionine aminopeptidase superfamily"/>
    <property type="match status" value="1"/>
</dbReference>
<protein>
    <recommendedName>
        <fullName evidence="1">Peptidase M24 domain-containing protein</fullName>
    </recommendedName>
</protein>
<dbReference type="GO" id="GO:0005829">
    <property type="term" value="C:cytosol"/>
    <property type="evidence" value="ECO:0007669"/>
    <property type="project" value="TreeGrafter"/>
</dbReference>
<organism evidence="2 3">
    <name type="scientific">Mycobacteroides franklinii</name>
    <dbReference type="NCBI Taxonomy" id="948102"/>
    <lineage>
        <taxon>Bacteria</taxon>
        <taxon>Bacillati</taxon>
        <taxon>Actinomycetota</taxon>
        <taxon>Actinomycetes</taxon>
        <taxon>Mycobacteriales</taxon>
        <taxon>Mycobacteriaceae</taxon>
        <taxon>Mycobacteroides</taxon>
    </lineage>
</organism>
<gene>
    <name evidence="2" type="ORF">BKG76_22085</name>
</gene>
<sequence length="284" mass="30760">MGHGVDYDTISIKSPEDVAKLRVAGSIAAKVLEEISPHVLPGVTTNEINAIAHSLIVDKYGAEIDREDLSGYDASQYASISIAHNDVAFSGEPTDAPLRIGDLFGVDISLKKDGWCGDTQRMWIVGDETSSEARLLNAVGYQAMCLGISLVQPGAKIQDIAERVQTYVESFGFSMLRVPSGTGHSTGQVHADGWLIPYYKDPRNEGRVLEKGMVITVEPFICAGSGEGKRLDTPTRPAVTADGSLAVYWEHVVAVTDNGCEVLDLRKGEDVTFYSHRQVVFTDQ</sequence>
<dbReference type="PRINTS" id="PR00599">
    <property type="entry name" value="MAPEPTIDASE"/>
</dbReference>
<evidence type="ECO:0000313" key="2">
    <source>
        <dbReference type="EMBL" id="OHU19165.1"/>
    </source>
</evidence>
<dbReference type="RefSeq" id="WP_070939813.1">
    <property type="nucleotide sequence ID" value="NZ_MLIK01000024.1"/>
</dbReference>
<comment type="caution">
    <text evidence="2">The sequence shown here is derived from an EMBL/GenBank/DDBJ whole genome shotgun (WGS) entry which is preliminary data.</text>
</comment>